<accession>A0ACC3YQ80</accession>
<protein>
    <submittedName>
        <fullName evidence="1">Uncharacterized protein</fullName>
    </submittedName>
</protein>
<gene>
    <name evidence="1" type="ORF">CTRU02_210877</name>
</gene>
<name>A0ACC3YQ80_COLTU</name>
<keyword evidence="2" id="KW-1185">Reference proteome</keyword>
<organism evidence="1 2">
    <name type="scientific">Colletotrichum truncatum</name>
    <name type="common">Anthracnose fungus</name>
    <name type="synonym">Colletotrichum capsici</name>
    <dbReference type="NCBI Taxonomy" id="5467"/>
    <lineage>
        <taxon>Eukaryota</taxon>
        <taxon>Fungi</taxon>
        <taxon>Dikarya</taxon>
        <taxon>Ascomycota</taxon>
        <taxon>Pezizomycotina</taxon>
        <taxon>Sordariomycetes</taxon>
        <taxon>Hypocreomycetidae</taxon>
        <taxon>Glomerellales</taxon>
        <taxon>Glomerellaceae</taxon>
        <taxon>Colletotrichum</taxon>
        <taxon>Colletotrichum truncatum species complex</taxon>
    </lineage>
</organism>
<proteinExistence type="predicted"/>
<dbReference type="Proteomes" id="UP000805649">
    <property type="component" value="Unassembled WGS sequence"/>
</dbReference>
<evidence type="ECO:0000313" key="2">
    <source>
        <dbReference type="Proteomes" id="UP000805649"/>
    </source>
</evidence>
<evidence type="ECO:0000313" key="1">
    <source>
        <dbReference type="EMBL" id="KAL0934078.1"/>
    </source>
</evidence>
<sequence length="326" mass="37833">MEPPFDLEHQLCSCEASPPRTSPASMRHLPGWPNIPPDKQDKPQRALDILEKEFCSNDLDRMASKLWWMSKQDSSNISPLHRQSVKRRSIIVTEDPKLHLVWIHDRIFVKPLPRYITSYSFWREHLCCDKAGEVGRRRERVRKAALGYLRTYAYLVQYESDFRICKDPNLQLIPADVTWDQFCDFTADVANINDIDVSARYTFGEIRLTRLNFYAPFFLRKSYFQRVEYQYGTYFARFYAPTLFVIGVASVVLSGFQVAVAVDDSNQESPGSALSAVALWFSILAIILFCGLCFCLGAILAYKLVKEWKYAIRDRLRLLEEGRKPE</sequence>
<reference evidence="1 2" key="1">
    <citation type="journal article" date="2020" name="Phytopathology">
        <title>Genome Sequence Resources of Colletotrichum truncatum, C. plurivorum, C. musicola, and C. sojae: Four Species Pathogenic to Soybean (Glycine max).</title>
        <authorList>
            <person name="Rogerio F."/>
            <person name="Boufleur T.R."/>
            <person name="Ciampi-Guillardi M."/>
            <person name="Sukno S.A."/>
            <person name="Thon M.R."/>
            <person name="Massola Junior N.S."/>
            <person name="Baroncelli R."/>
        </authorList>
    </citation>
    <scope>NUCLEOTIDE SEQUENCE [LARGE SCALE GENOMIC DNA]</scope>
    <source>
        <strain evidence="1 2">CMES1059</strain>
    </source>
</reference>
<comment type="caution">
    <text evidence="1">The sequence shown here is derived from an EMBL/GenBank/DDBJ whole genome shotgun (WGS) entry which is preliminary data.</text>
</comment>
<dbReference type="EMBL" id="VUJX02000007">
    <property type="protein sequence ID" value="KAL0934078.1"/>
    <property type="molecule type" value="Genomic_DNA"/>
</dbReference>